<keyword evidence="3" id="KW-1185">Reference proteome</keyword>
<name>A0AAE0DKJ3_9LECA</name>
<sequence>MRLLSLAALSLASLVNANFHISTVTNTFVTGGSSDDTQTLYKTCPSNYWNCDCYANNDRAGDVNTYGGDLGSSFFSVSPMCGVGQMNFYANNGGLDGYLNGGDGSVIANCYSNSATKNCVIVDGDCFVEDSFVEWMRGKLKGTS</sequence>
<proteinExistence type="predicted"/>
<dbReference type="EMBL" id="JASNWA010000007">
    <property type="protein sequence ID" value="KAK3173169.1"/>
    <property type="molecule type" value="Genomic_DNA"/>
</dbReference>
<organism evidence="2 3">
    <name type="scientific">Lepraria neglecta</name>
    <dbReference type="NCBI Taxonomy" id="209136"/>
    <lineage>
        <taxon>Eukaryota</taxon>
        <taxon>Fungi</taxon>
        <taxon>Dikarya</taxon>
        <taxon>Ascomycota</taxon>
        <taxon>Pezizomycotina</taxon>
        <taxon>Lecanoromycetes</taxon>
        <taxon>OSLEUM clade</taxon>
        <taxon>Lecanoromycetidae</taxon>
        <taxon>Lecanorales</taxon>
        <taxon>Lecanorineae</taxon>
        <taxon>Stereocaulaceae</taxon>
        <taxon>Lepraria</taxon>
    </lineage>
</organism>
<evidence type="ECO:0000313" key="3">
    <source>
        <dbReference type="Proteomes" id="UP001276659"/>
    </source>
</evidence>
<reference evidence="2" key="1">
    <citation type="submission" date="2022-11" db="EMBL/GenBank/DDBJ databases">
        <title>Chromosomal genome sequence assembly and mating type (MAT) locus characterization of the leprose asexual lichenized fungus Lepraria neglecta (Nyl.) Erichsen.</title>
        <authorList>
            <person name="Allen J.L."/>
            <person name="Pfeffer B."/>
        </authorList>
    </citation>
    <scope>NUCLEOTIDE SEQUENCE</scope>
    <source>
        <strain evidence="2">Allen 5258</strain>
    </source>
</reference>
<keyword evidence="1" id="KW-0732">Signal</keyword>
<evidence type="ECO:0000313" key="2">
    <source>
        <dbReference type="EMBL" id="KAK3173169.1"/>
    </source>
</evidence>
<evidence type="ECO:0000256" key="1">
    <source>
        <dbReference type="SAM" id="SignalP"/>
    </source>
</evidence>
<dbReference type="AlphaFoldDB" id="A0AAE0DKJ3"/>
<protein>
    <submittedName>
        <fullName evidence="2">Uncharacterized protein</fullName>
    </submittedName>
</protein>
<feature type="signal peptide" evidence="1">
    <location>
        <begin position="1"/>
        <end position="17"/>
    </location>
</feature>
<dbReference type="Proteomes" id="UP001276659">
    <property type="component" value="Unassembled WGS sequence"/>
</dbReference>
<feature type="chain" id="PRO_5041979183" evidence="1">
    <location>
        <begin position="18"/>
        <end position="144"/>
    </location>
</feature>
<comment type="caution">
    <text evidence="2">The sequence shown here is derived from an EMBL/GenBank/DDBJ whole genome shotgun (WGS) entry which is preliminary data.</text>
</comment>
<accession>A0AAE0DKJ3</accession>
<gene>
    <name evidence="2" type="ORF">OEA41_006498</name>
</gene>